<keyword evidence="1" id="KW-0472">Membrane</keyword>
<accession>E6LMU1</accession>
<evidence type="ECO:0000256" key="1">
    <source>
        <dbReference type="SAM" id="Phobius"/>
    </source>
</evidence>
<evidence type="ECO:0000313" key="2">
    <source>
        <dbReference type="EMBL" id="EFU76900.1"/>
    </source>
</evidence>
<protein>
    <submittedName>
        <fullName evidence="2">Uncharacterized protein</fullName>
    </submittedName>
</protein>
<feature type="transmembrane region" description="Helical" evidence="1">
    <location>
        <begin position="169"/>
        <end position="199"/>
    </location>
</feature>
<feature type="transmembrane region" description="Helical" evidence="1">
    <location>
        <begin position="138"/>
        <end position="157"/>
    </location>
</feature>
<dbReference type="EMBL" id="AEPW01000050">
    <property type="protein sequence ID" value="EFU76900.1"/>
    <property type="molecule type" value="Genomic_DNA"/>
</dbReference>
<dbReference type="HOGENOM" id="CLU_605191_0_0_9"/>
<feature type="transmembrane region" description="Helical" evidence="1">
    <location>
        <begin position="250"/>
        <end position="269"/>
    </location>
</feature>
<dbReference type="AlphaFoldDB" id="E6LMU1"/>
<feature type="transmembrane region" description="Helical" evidence="1">
    <location>
        <begin position="206"/>
        <end position="226"/>
    </location>
</feature>
<dbReference type="Proteomes" id="UP000003434">
    <property type="component" value="Unassembled WGS sequence"/>
</dbReference>
<reference evidence="2 3" key="1">
    <citation type="submission" date="2010-12" db="EMBL/GenBank/DDBJ databases">
        <authorList>
            <person name="Muzny D."/>
            <person name="Qin X."/>
            <person name="Deng J."/>
            <person name="Jiang H."/>
            <person name="Liu Y."/>
            <person name="Qu J."/>
            <person name="Song X.-Z."/>
            <person name="Zhang L."/>
            <person name="Thornton R."/>
            <person name="Coyle M."/>
            <person name="Francisco L."/>
            <person name="Jackson L."/>
            <person name="Javaid M."/>
            <person name="Korchina V."/>
            <person name="Kovar C."/>
            <person name="Mata R."/>
            <person name="Mathew T."/>
            <person name="Ngo R."/>
            <person name="Nguyen L."/>
            <person name="Nguyen N."/>
            <person name="Okwuonu G."/>
            <person name="Ongeri F."/>
            <person name="Pham C."/>
            <person name="Simmons D."/>
            <person name="Wilczek-Boney K."/>
            <person name="Hale W."/>
            <person name="Jakkamsetti A."/>
            <person name="Pham P."/>
            <person name="Ruth R."/>
            <person name="San Lucas F."/>
            <person name="Warren J."/>
            <person name="Zhang J."/>
            <person name="Zhao Z."/>
            <person name="Zhou C."/>
            <person name="Zhu D."/>
            <person name="Lee S."/>
            <person name="Bess C."/>
            <person name="Blankenburg K."/>
            <person name="Forbes L."/>
            <person name="Fu Q."/>
            <person name="Gubbala S."/>
            <person name="Hirani K."/>
            <person name="Jayaseelan J.C."/>
            <person name="Lara F."/>
            <person name="Munidasa M."/>
            <person name="Palculict T."/>
            <person name="Patil S."/>
            <person name="Pu L.-L."/>
            <person name="Saada N."/>
            <person name="Tang L."/>
            <person name="Weissenberger G."/>
            <person name="Zhu Y."/>
            <person name="Hemphill L."/>
            <person name="Shang Y."/>
            <person name="Youmans B."/>
            <person name="Ayvaz T."/>
            <person name="Ross M."/>
            <person name="Santibanez J."/>
            <person name="Aqrawi P."/>
            <person name="Gross S."/>
            <person name="Joshi V."/>
            <person name="Fowler G."/>
            <person name="Nazareth L."/>
            <person name="Reid J."/>
            <person name="Worley K."/>
            <person name="Petrosino J."/>
            <person name="Highlander S."/>
            <person name="Gibbs R."/>
        </authorList>
    </citation>
    <scope>NUCLEOTIDE SEQUENCE [LARGE SCALE GENOMIC DNA]</scope>
    <source>
        <strain evidence="2 3">DSM 3986</strain>
    </source>
</reference>
<dbReference type="RefSeq" id="WP_008751043.1">
    <property type="nucleotide sequence ID" value="NZ_GL622296.1"/>
</dbReference>
<feature type="transmembrane region" description="Helical" evidence="1">
    <location>
        <begin position="310"/>
        <end position="330"/>
    </location>
</feature>
<comment type="caution">
    <text evidence="2">The sequence shown here is derived from an EMBL/GenBank/DDBJ whole genome shotgun (WGS) entry which is preliminary data.</text>
</comment>
<name>E6LMU1_9FIRM</name>
<evidence type="ECO:0000313" key="3">
    <source>
        <dbReference type="Proteomes" id="UP000003434"/>
    </source>
</evidence>
<feature type="transmembrane region" description="Helical" evidence="1">
    <location>
        <begin position="342"/>
        <end position="362"/>
    </location>
</feature>
<feature type="transmembrane region" description="Helical" evidence="1">
    <location>
        <begin position="281"/>
        <end position="298"/>
    </location>
</feature>
<feature type="transmembrane region" description="Helical" evidence="1">
    <location>
        <begin position="374"/>
        <end position="392"/>
    </location>
</feature>
<dbReference type="eggNOG" id="ENOG502ZAM7">
    <property type="taxonomic scope" value="Bacteria"/>
</dbReference>
<gene>
    <name evidence="2" type="ORF">HMPREF0381_1276</name>
</gene>
<feature type="transmembrane region" description="Helical" evidence="1">
    <location>
        <begin position="78"/>
        <end position="106"/>
    </location>
</feature>
<organism evidence="2 3">
    <name type="scientific">Lachnoanaerobaculum saburreum DSM 3986</name>
    <dbReference type="NCBI Taxonomy" id="887325"/>
    <lineage>
        <taxon>Bacteria</taxon>
        <taxon>Bacillati</taxon>
        <taxon>Bacillota</taxon>
        <taxon>Clostridia</taxon>
        <taxon>Lachnospirales</taxon>
        <taxon>Lachnospiraceae</taxon>
        <taxon>Lachnoanaerobaculum</taxon>
    </lineage>
</organism>
<keyword evidence="1" id="KW-0812">Transmembrane</keyword>
<sequence>MNIRSIIKKFLAFFLPVAGAIYLSVYIRSAVLDVVYTDYIRIINTYLYHPFSPALYFRKDALTRLPVTFFERMINVKFFKYSTMFDMSLGIIFLAMMGIVIGIFMAKKDLKIRYIILVMMLVFSLSQWEMLTNGTGWVHFFTFFLFVLHFYILDLYVQRETAVKLFLNIFLPVFTIIMAAGSYSLAYGATLICAYIFYYVYRKKKIGLSMCIPVVTVLVVFMYSYINSDTVNAGATSESIVTVFSRDPLYFLYFGLNTFASDIVSVELVKYFDINTVKTGVLGAVVIVFYMYALYLNFKHRIYENTIFPLLLLISGLFSHAMVILTRWIFLDRMYAMSSRYSLQFGAGLIGVILTFACMKLGGNKSKFSLVSKLAIPVFVLLVFAGNVLTAGNEMRMAKYRMESFETKMKVAKNFEHESDETLKTVLQYHSPKKIREALRLIKSKKLNIFSE</sequence>
<feature type="transmembrane region" description="Helical" evidence="1">
    <location>
        <begin position="112"/>
        <end position="131"/>
    </location>
</feature>
<keyword evidence="1" id="KW-1133">Transmembrane helix</keyword>
<proteinExistence type="predicted"/>